<evidence type="ECO:0000256" key="10">
    <source>
        <dbReference type="RuleBase" id="RU361115"/>
    </source>
</evidence>
<sequence>MVGMVESFVDTYNDLFIDQRDPRVDGWLFMSSPWPTLFICISYVLLVKVIGPWYMKDRPPFQLRNLLVFYNAAQVIFSTWLFYEIGMSGWFTHYSFRCQPVDYSDSPSAIRFGMGGWFRGYSYRCQPVDYSHNPVAIRMTHASWWYYFSKFTEFFDTFFFVLHKKFEHVSTLHVIHHGCMPLSVWFGVKFTPGGHSTFFGFINTFVHIVMYVYYMLSAMGPQYRRYIWWKKYLTNFQMIQFIMIFGHAFQLCFTECNYPRAFMWWIGGHAVMFFFLFSEFYINAYIKGAARVKALAMESSFLAKANGHTNGSIQNGYSKVSNGHLNGHMNGKANGIANGYTNGHANGHANGSINSNGAATQESNGHIRQASESSLNVRMRRLVCMNVDSTMD</sequence>
<dbReference type="GO" id="GO:0042761">
    <property type="term" value="P:very long-chain fatty acid biosynthetic process"/>
    <property type="evidence" value="ECO:0007669"/>
    <property type="project" value="TreeGrafter"/>
</dbReference>
<feature type="transmembrane region" description="Helical" evidence="10">
    <location>
        <begin position="198"/>
        <end position="220"/>
    </location>
</feature>
<keyword evidence="6 10" id="KW-1133">Transmembrane helix</keyword>
<accession>A0AAE1G5L0</accession>
<organism evidence="12 13">
    <name type="scientific">Petrolisthes cinctipes</name>
    <name type="common">Flat porcelain crab</name>
    <dbReference type="NCBI Taxonomy" id="88211"/>
    <lineage>
        <taxon>Eukaryota</taxon>
        <taxon>Metazoa</taxon>
        <taxon>Ecdysozoa</taxon>
        <taxon>Arthropoda</taxon>
        <taxon>Crustacea</taxon>
        <taxon>Multicrustacea</taxon>
        <taxon>Malacostraca</taxon>
        <taxon>Eumalacostraca</taxon>
        <taxon>Eucarida</taxon>
        <taxon>Decapoda</taxon>
        <taxon>Pleocyemata</taxon>
        <taxon>Anomura</taxon>
        <taxon>Galatheoidea</taxon>
        <taxon>Porcellanidae</taxon>
        <taxon>Petrolisthes</taxon>
    </lineage>
</organism>
<evidence type="ECO:0000256" key="2">
    <source>
        <dbReference type="ARBA" id="ARBA00022516"/>
    </source>
</evidence>
<reference evidence="12" key="1">
    <citation type="submission" date="2023-10" db="EMBL/GenBank/DDBJ databases">
        <title>Genome assemblies of two species of porcelain crab, Petrolisthes cinctipes and Petrolisthes manimaculis (Anomura: Porcellanidae).</title>
        <authorList>
            <person name="Angst P."/>
        </authorList>
    </citation>
    <scope>NUCLEOTIDE SEQUENCE</scope>
    <source>
        <strain evidence="12">PB745_01</strain>
        <tissue evidence="12">Gill</tissue>
    </source>
</reference>
<evidence type="ECO:0000256" key="6">
    <source>
        <dbReference type="ARBA" id="ARBA00022989"/>
    </source>
</evidence>
<dbReference type="EMBL" id="JAWQEG010000774">
    <property type="protein sequence ID" value="KAK3885725.1"/>
    <property type="molecule type" value="Genomic_DNA"/>
</dbReference>
<comment type="subcellular location">
    <subcellularLocation>
        <location evidence="1">Membrane</location>
        <topology evidence="1">Multi-pass membrane protein</topology>
    </subcellularLocation>
</comment>
<feature type="transmembrane region" description="Helical" evidence="10">
    <location>
        <begin position="34"/>
        <end position="54"/>
    </location>
</feature>
<feature type="region of interest" description="Disordered" evidence="11">
    <location>
        <begin position="350"/>
        <end position="372"/>
    </location>
</feature>
<dbReference type="GO" id="GO:0030148">
    <property type="term" value="P:sphingolipid biosynthetic process"/>
    <property type="evidence" value="ECO:0007669"/>
    <property type="project" value="TreeGrafter"/>
</dbReference>
<dbReference type="AlphaFoldDB" id="A0AAE1G5L0"/>
<evidence type="ECO:0000256" key="5">
    <source>
        <dbReference type="ARBA" id="ARBA00022832"/>
    </source>
</evidence>
<comment type="caution">
    <text evidence="12">The sequence shown here is derived from an EMBL/GenBank/DDBJ whole genome shotgun (WGS) entry which is preliminary data.</text>
</comment>
<feature type="transmembrane region" description="Helical" evidence="10">
    <location>
        <begin position="66"/>
        <end position="83"/>
    </location>
</feature>
<keyword evidence="9 10" id="KW-0275">Fatty acid biosynthesis</keyword>
<dbReference type="InterPro" id="IPR002076">
    <property type="entry name" value="ELO_fam"/>
</dbReference>
<evidence type="ECO:0000313" key="12">
    <source>
        <dbReference type="EMBL" id="KAK3885725.1"/>
    </source>
</evidence>
<keyword evidence="4 10" id="KW-0812">Transmembrane</keyword>
<feature type="transmembrane region" description="Helical" evidence="10">
    <location>
        <begin position="262"/>
        <end position="282"/>
    </location>
</feature>
<keyword evidence="3 10" id="KW-0808">Transferase</keyword>
<keyword evidence="2 10" id="KW-0444">Lipid biosynthesis</keyword>
<dbReference type="PANTHER" id="PTHR11157">
    <property type="entry name" value="FATTY ACID ACYL TRANSFERASE-RELATED"/>
    <property type="match status" value="1"/>
</dbReference>
<dbReference type="GO" id="GO:0034626">
    <property type="term" value="P:fatty acid elongation, polyunsaturated fatty acid"/>
    <property type="evidence" value="ECO:0007669"/>
    <property type="project" value="TreeGrafter"/>
</dbReference>
<evidence type="ECO:0000256" key="7">
    <source>
        <dbReference type="ARBA" id="ARBA00023098"/>
    </source>
</evidence>
<dbReference type="GO" id="GO:0034625">
    <property type="term" value="P:fatty acid elongation, monounsaturated fatty acid"/>
    <property type="evidence" value="ECO:0007669"/>
    <property type="project" value="TreeGrafter"/>
</dbReference>
<keyword evidence="13" id="KW-1185">Reference proteome</keyword>
<keyword evidence="8 10" id="KW-0472">Membrane</keyword>
<feature type="transmembrane region" description="Helical" evidence="10">
    <location>
        <begin position="232"/>
        <end position="250"/>
    </location>
</feature>
<protein>
    <recommendedName>
        <fullName evidence="10">Elongation of very long chain fatty acids protein</fullName>
        <ecNumber evidence="10">2.3.1.199</ecNumber>
    </recommendedName>
    <alternativeName>
        <fullName evidence="10">Very-long-chain 3-oxoacyl-CoA synthase</fullName>
    </alternativeName>
</protein>
<dbReference type="Pfam" id="PF01151">
    <property type="entry name" value="ELO"/>
    <property type="match status" value="1"/>
</dbReference>
<keyword evidence="5 10" id="KW-0276">Fatty acid metabolism</keyword>
<dbReference type="GO" id="GO:0019367">
    <property type="term" value="P:fatty acid elongation, saturated fatty acid"/>
    <property type="evidence" value="ECO:0007669"/>
    <property type="project" value="TreeGrafter"/>
</dbReference>
<evidence type="ECO:0000256" key="1">
    <source>
        <dbReference type="ARBA" id="ARBA00004141"/>
    </source>
</evidence>
<evidence type="ECO:0000256" key="8">
    <source>
        <dbReference type="ARBA" id="ARBA00023136"/>
    </source>
</evidence>
<evidence type="ECO:0000313" key="13">
    <source>
        <dbReference type="Proteomes" id="UP001286313"/>
    </source>
</evidence>
<gene>
    <name evidence="12" type="ORF">Pcinc_010107</name>
</gene>
<dbReference type="EC" id="2.3.1.199" evidence="10"/>
<evidence type="ECO:0000256" key="4">
    <source>
        <dbReference type="ARBA" id="ARBA00022692"/>
    </source>
</evidence>
<evidence type="ECO:0000256" key="3">
    <source>
        <dbReference type="ARBA" id="ARBA00022679"/>
    </source>
</evidence>
<keyword evidence="7 10" id="KW-0443">Lipid metabolism</keyword>
<evidence type="ECO:0000256" key="11">
    <source>
        <dbReference type="SAM" id="MobiDB-lite"/>
    </source>
</evidence>
<dbReference type="PANTHER" id="PTHR11157:SF167">
    <property type="entry name" value="ELONGATION OF VERY LONG CHAIN FATTY ACIDS PROTEIN"/>
    <property type="match status" value="1"/>
</dbReference>
<dbReference type="GO" id="GO:0005789">
    <property type="term" value="C:endoplasmic reticulum membrane"/>
    <property type="evidence" value="ECO:0007669"/>
    <property type="project" value="TreeGrafter"/>
</dbReference>
<name>A0AAE1G5L0_PETCI</name>
<dbReference type="GO" id="GO:0009922">
    <property type="term" value="F:fatty acid elongase activity"/>
    <property type="evidence" value="ECO:0007669"/>
    <property type="project" value="UniProtKB-EC"/>
</dbReference>
<evidence type="ECO:0000256" key="9">
    <source>
        <dbReference type="ARBA" id="ARBA00023160"/>
    </source>
</evidence>
<proteinExistence type="inferred from homology"/>
<dbReference type="Proteomes" id="UP001286313">
    <property type="component" value="Unassembled WGS sequence"/>
</dbReference>
<comment type="similarity">
    <text evidence="10">Belongs to the ELO family.</text>
</comment>
<comment type="catalytic activity">
    <reaction evidence="10">
        <text>a very-long-chain acyl-CoA + malonyl-CoA + H(+) = a very-long-chain 3-oxoacyl-CoA + CO2 + CoA</text>
        <dbReference type="Rhea" id="RHEA:32727"/>
        <dbReference type="ChEBI" id="CHEBI:15378"/>
        <dbReference type="ChEBI" id="CHEBI:16526"/>
        <dbReference type="ChEBI" id="CHEBI:57287"/>
        <dbReference type="ChEBI" id="CHEBI:57384"/>
        <dbReference type="ChEBI" id="CHEBI:90725"/>
        <dbReference type="ChEBI" id="CHEBI:90736"/>
        <dbReference type="EC" id="2.3.1.199"/>
    </reaction>
</comment>